<keyword evidence="4 8" id="KW-0812">Transmembrane</keyword>
<dbReference type="Proteomes" id="UP000788993">
    <property type="component" value="Unassembled WGS sequence"/>
</dbReference>
<evidence type="ECO:0000259" key="10">
    <source>
        <dbReference type="Pfam" id="PF13967"/>
    </source>
</evidence>
<dbReference type="InterPro" id="IPR003864">
    <property type="entry name" value="CSC1/OSCA1-like_7TM"/>
</dbReference>
<feature type="domain" description="CSC1/OSCA1-like cytosolic" evidence="11">
    <location>
        <begin position="199"/>
        <end position="431"/>
    </location>
</feature>
<comment type="caution">
    <text evidence="12">The sequence shown here is derived from an EMBL/GenBank/DDBJ whole genome shotgun (WGS) entry which is preliminary data.</text>
</comment>
<feature type="transmembrane region" description="Helical" evidence="8">
    <location>
        <begin position="629"/>
        <end position="649"/>
    </location>
</feature>
<dbReference type="GO" id="GO:0005227">
    <property type="term" value="F:calcium-activated cation channel activity"/>
    <property type="evidence" value="ECO:0007669"/>
    <property type="project" value="InterPro"/>
</dbReference>
<feature type="transmembrane region" description="Helical" evidence="8">
    <location>
        <begin position="582"/>
        <end position="608"/>
    </location>
</feature>
<dbReference type="Pfam" id="PF14703">
    <property type="entry name" value="PHM7_cyt"/>
    <property type="match status" value="1"/>
</dbReference>
<feature type="transmembrane region" description="Helical" evidence="8">
    <location>
        <begin position="718"/>
        <end position="736"/>
    </location>
</feature>
<evidence type="ECO:0000256" key="3">
    <source>
        <dbReference type="ARBA" id="ARBA00022448"/>
    </source>
</evidence>
<comment type="subcellular location">
    <subcellularLocation>
        <location evidence="1">Membrane</location>
        <topology evidence="1">Multi-pass membrane protein</topology>
    </subcellularLocation>
</comment>
<dbReference type="EMBL" id="JAEUBD010000983">
    <property type="protein sequence ID" value="KAH3670007.1"/>
    <property type="molecule type" value="Genomic_DNA"/>
</dbReference>
<dbReference type="PANTHER" id="PTHR13018:SF5">
    <property type="entry name" value="RE44586P"/>
    <property type="match status" value="1"/>
</dbReference>
<feature type="transmembrane region" description="Helical" evidence="8">
    <location>
        <begin position="111"/>
        <end position="130"/>
    </location>
</feature>
<evidence type="ECO:0008006" key="14">
    <source>
        <dbReference type="Google" id="ProtNLM"/>
    </source>
</evidence>
<comment type="similarity">
    <text evidence="2">Belongs to the CSC1 (TC 1.A.17) family.</text>
</comment>
<keyword evidence="5 8" id="KW-1133">Transmembrane helix</keyword>
<name>A0A9P8PDI9_9ASCO</name>
<dbReference type="Pfam" id="PF13967">
    <property type="entry name" value="RSN1_TM"/>
    <property type="match status" value="1"/>
</dbReference>
<feature type="domain" description="CSC1/OSCA1-like 7TM region" evidence="9">
    <location>
        <begin position="444"/>
        <end position="711"/>
    </location>
</feature>
<evidence type="ECO:0000256" key="2">
    <source>
        <dbReference type="ARBA" id="ARBA00007779"/>
    </source>
</evidence>
<dbReference type="AlphaFoldDB" id="A0A9P8PDI9"/>
<feature type="transmembrane region" description="Helical" evidence="8">
    <location>
        <begin position="538"/>
        <end position="562"/>
    </location>
</feature>
<evidence type="ECO:0000259" key="11">
    <source>
        <dbReference type="Pfam" id="PF14703"/>
    </source>
</evidence>
<feature type="transmembrane region" description="Helical" evidence="8">
    <location>
        <begin position="692"/>
        <end position="712"/>
    </location>
</feature>
<evidence type="ECO:0000256" key="8">
    <source>
        <dbReference type="SAM" id="Phobius"/>
    </source>
</evidence>
<feature type="region of interest" description="Disordered" evidence="7">
    <location>
        <begin position="284"/>
        <end position="312"/>
    </location>
</feature>
<dbReference type="Pfam" id="PF02714">
    <property type="entry name" value="RSN1_7TM"/>
    <property type="match status" value="1"/>
</dbReference>
<dbReference type="InterPro" id="IPR027815">
    <property type="entry name" value="CSC1/OSCA1-like_cyt"/>
</dbReference>
<reference evidence="12" key="2">
    <citation type="submission" date="2021-01" db="EMBL/GenBank/DDBJ databases">
        <authorList>
            <person name="Schikora-Tamarit M.A."/>
        </authorList>
    </citation>
    <scope>NUCLEOTIDE SEQUENCE</scope>
    <source>
        <strain evidence="12">NCAIM Y.01608</strain>
    </source>
</reference>
<evidence type="ECO:0000256" key="4">
    <source>
        <dbReference type="ARBA" id="ARBA00022692"/>
    </source>
</evidence>
<gene>
    <name evidence="12" type="ORF">OGATHE_002820</name>
</gene>
<keyword evidence="6 8" id="KW-0472">Membrane</keyword>
<accession>A0A9P8PDI9</accession>
<feature type="transmembrane region" description="Helical" evidence="8">
    <location>
        <begin position="158"/>
        <end position="177"/>
    </location>
</feature>
<proteinExistence type="inferred from homology"/>
<dbReference type="InterPro" id="IPR045122">
    <property type="entry name" value="Csc1-like"/>
</dbReference>
<evidence type="ECO:0000313" key="12">
    <source>
        <dbReference type="EMBL" id="KAH3670007.1"/>
    </source>
</evidence>
<sequence length="839" mass="96266">MIDDYLQIEKNLRDAPKPTRLVTTQLLISAVAGFFIFSAFCVLRCRFPNIYMARMNYLGVSNRKFMPPVLSTKSLFGWLATVWRITEADILEYAGLDAFVFLGFFKMSIKLLSVCWLFSVLIISPIRYYFTGDYDQSDGDDSSDPKDPSEATDYHTYLWLYVIFTYVFTFITEYFLMQQTRKVIQYRQNILGNQNSITDRTIRLSGIPPELRNERALRESIESLGIGKVAKIVICREWKKLDLLFKQRNHIIRKLEIFWARYIGTTKNPTFNIRPFVESSYPLTPECPRYRDEEEGSDSTHAGTTSDADTSDYEYGSNSVVEYQASPTETNPFGTSFGSAVYKKRPQIKLGFLGICGKSVDAIDYYTQQLNVIDEEIMVARQRHYPATPTAFITMDSVATAQMVAQAVLDPRVSFLITRTAPAPKDIIWENVTLPRKDRVLKIYYITILTGIMGVAFIFPVGYLATLLNLKTISKFWPDLGELLEKHEWAQKFVTELLPVYLFTLLNFVIPYLYVWLSSRQGFVSHGEEELSVVSKNFFYVFVNLFLVFTMAGTASNYWGYLSDSKKLALQLATSLRGLSSFYVDTILLQGLALMPLKLLITGHVLRFMFIRANCKTPRDFKELYRPPVFNFGLHLPHPILILIITLLYSVMSTKILSSGLAYFVIGYFVYKYLLIYACIHPQHSTGQVMPIIFRRIVLGLLLFQLTVAGSLALNNAYLLAMFLIPLPFLTILYLWNFERNYLPLSFFIALRAINKDTQVDTDPQSSAGVRATHPLTNGVSYSSLRSSTIDERREYNQTYEYPYLVQSLEGPWLAVDGEHVVMATKDGTVRKRFTFEEF</sequence>
<evidence type="ECO:0000256" key="5">
    <source>
        <dbReference type="ARBA" id="ARBA00022989"/>
    </source>
</evidence>
<feature type="transmembrane region" description="Helical" evidence="8">
    <location>
        <begin position="498"/>
        <end position="517"/>
    </location>
</feature>
<evidence type="ECO:0000256" key="1">
    <source>
        <dbReference type="ARBA" id="ARBA00004141"/>
    </source>
</evidence>
<organism evidence="12 13">
    <name type="scientific">Ogataea polymorpha</name>
    <dbReference type="NCBI Taxonomy" id="460523"/>
    <lineage>
        <taxon>Eukaryota</taxon>
        <taxon>Fungi</taxon>
        <taxon>Dikarya</taxon>
        <taxon>Ascomycota</taxon>
        <taxon>Saccharomycotina</taxon>
        <taxon>Pichiomycetes</taxon>
        <taxon>Pichiales</taxon>
        <taxon>Pichiaceae</taxon>
        <taxon>Ogataea</taxon>
    </lineage>
</organism>
<dbReference type="PANTHER" id="PTHR13018">
    <property type="entry name" value="PROBABLE MEMBRANE PROTEIN DUF221-RELATED"/>
    <property type="match status" value="1"/>
</dbReference>
<feature type="compositionally biased region" description="Polar residues" evidence="7">
    <location>
        <begin position="299"/>
        <end position="308"/>
    </location>
</feature>
<protein>
    <recommendedName>
        <fullName evidence="14">DUF221-domain-containing protein</fullName>
    </recommendedName>
</protein>
<evidence type="ECO:0000259" key="9">
    <source>
        <dbReference type="Pfam" id="PF02714"/>
    </source>
</evidence>
<keyword evidence="3" id="KW-0813">Transport</keyword>
<feature type="transmembrane region" description="Helical" evidence="8">
    <location>
        <begin position="443"/>
        <end position="465"/>
    </location>
</feature>
<evidence type="ECO:0000256" key="7">
    <source>
        <dbReference type="SAM" id="MobiDB-lite"/>
    </source>
</evidence>
<evidence type="ECO:0000313" key="13">
    <source>
        <dbReference type="Proteomes" id="UP000788993"/>
    </source>
</evidence>
<reference evidence="12" key="1">
    <citation type="journal article" date="2021" name="Open Biol.">
        <title>Shared evolutionary footprints suggest mitochondrial oxidative damage underlies multiple complex I losses in fungi.</title>
        <authorList>
            <person name="Schikora-Tamarit M.A."/>
            <person name="Marcet-Houben M."/>
            <person name="Nosek J."/>
            <person name="Gabaldon T."/>
        </authorList>
    </citation>
    <scope>NUCLEOTIDE SEQUENCE</scope>
    <source>
        <strain evidence="12">NCAIM Y.01608</strain>
    </source>
</reference>
<feature type="transmembrane region" description="Helical" evidence="8">
    <location>
        <begin position="661"/>
        <end position="680"/>
    </location>
</feature>
<dbReference type="InterPro" id="IPR032880">
    <property type="entry name" value="CSC1/OSCA1-like_N"/>
</dbReference>
<keyword evidence="13" id="KW-1185">Reference proteome</keyword>
<feature type="domain" description="CSC1/OSCA1-like N-terminal transmembrane" evidence="10">
    <location>
        <begin position="22"/>
        <end position="178"/>
    </location>
</feature>
<feature type="transmembrane region" description="Helical" evidence="8">
    <location>
        <begin position="26"/>
        <end position="45"/>
    </location>
</feature>
<dbReference type="GO" id="GO:0005886">
    <property type="term" value="C:plasma membrane"/>
    <property type="evidence" value="ECO:0007669"/>
    <property type="project" value="TreeGrafter"/>
</dbReference>
<evidence type="ECO:0000256" key="6">
    <source>
        <dbReference type="ARBA" id="ARBA00023136"/>
    </source>
</evidence>